<dbReference type="EMBL" id="MN740098">
    <property type="protein sequence ID" value="QHT87703.1"/>
    <property type="molecule type" value="Genomic_DNA"/>
</dbReference>
<sequence length="307" mass="32169">MSIPFSTIANDPQFYIGYNFSIRYNEGPFWFPLGNLVSINRSSIVLSYAATFTNANVTVSYMNVGGATITVIPFDPRGVANPFLGGQRVGASFAGADEFRIVDPVPPAGGWGGQSPMHISPPGSPPLLGRGGSLGQMDEEVRRGSTYIQTNPSRLGLGYIDYNGYSPRPHGAAAGGGGGGGAWPAAGLQRTNTTEGFGRGSPMHISSGNNSPNIGAAAGLQRTNTTEGFGRGSPMHISSGNNSPDMRGSPMHISSGNNSPDMRGSPMHISSGNNSPDIGFGMRGGKRCKNGTRRNKKTGKCRKTRNR</sequence>
<reference evidence="2" key="1">
    <citation type="journal article" date="2020" name="Nature">
        <title>Giant virus diversity and host interactions through global metagenomics.</title>
        <authorList>
            <person name="Schulz F."/>
            <person name="Roux S."/>
            <person name="Paez-Espino D."/>
            <person name="Jungbluth S."/>
            <person name="Walsh D.A."/>
            <person name="Denef V.J."/>
            <person name="McMahon K.D."/>
            <person name="Konstantinidis K.T."/>
            <person name="Eloe-Fadrosh E.A."/>
            <person name="Kyrpides N.C."/>
            <person name="Woyke T."/>
        </authorList>
    </citation>
    <scope>NUCLEOTIDE SEQUENCE</scope>
    <source>
        <strain evidence="2">GVMAG-M-3300023184-190</strain>
    </source>
</reference>
<organism evidence="2">
    <name type="scientific">viral metagenome</name>
    <dbReference type="NCBI Taxonomy" id="1070528"/>
    <lineage>
        <taxon>unclassified sequences</taxon>
        <taxon>metagenomes</taxon>
        <taxon>organismal metagenomes</taxon>
    </lineage>
</organism>
<proteinExistence type="predicted"/>
<dbReference type="AlphaFoldDB" id="A0A6C0I6F0"/>
<feature type="compositionally biased region" description="Basic residues" evidence="1">
    <location>
        <begin position="284"/>
        <end position="307"/>
    </location>
</feature>
<accession>A0A6C0I6F0</accession>
<feature type="region of interest" description="Disordered" evidence="1">
    <location>
        <begin position="224"/>
        <end position="307"/>
    </location>
</feature>
<protein>
    <submittedName>
        <fullName evidence="2">Uncharacterized protein</fullName>
    </submittedName>
</protein>
<name>A0A6C0I6F0_9ZZZZ</name>
<evidence type="ECO:0000313" key="2">
    <source>
        <dbReference type="EMBL" id="QHT87703.1"/>
    </source>
</evidence>
<evidence type="ECO:0000256" key="1">
    <source>
        <dbReference type="SAM" id="MobiDB-lite"/>
    </source>
</evidence>